<feature type="domain" description="Staphopain proregion" evidence="11">
    <location>
        <begin position="42"/>
        <end position="183"/>
    </location>
</feature>
<organism evidence="12 13">
    <name type="scientific">Vagococcus fluvialis</name>
    <dbReference type="NCBI Taxonomy" id="2738"/>
    <lineage>
        <taxon>Bacteria</taxon>
        <taxon>Bacillati</taxon>
        <taxon>Bacillota</taxon>
        <taxon>Bacilli</taxon>
        <taxon>Lactobacillales</taxon>
        <taxon>Enterococcaceae</taxon>
        <taxon>Vagococcus</taxon>
    </lineage>
</organism>
<sequence length="402" mass="46352">MKRKILFATIGVMFGMLSVFPINSSAENEPSLVINSTESELKSLFDDYAEKNYQDFLMAMLLNEDEANIEKEYILGTPFTIAQKEKTNEKFNYPVIGKESGKIRYVLEISDFKGRLENESPSAVISVELANVLEELKGTENKPVTLGYANGDLYASESDNGTDSQLLKESPIKLEKNNKVNIEDVIQDETNSGTKPIEIENEIDDISVADIPTPEYYKNVQTNSRKLHQSPTYSVIQEYIYEQQTDKSWCGAYSISGAINFKEERKVYTGENVMKYLFPNMPTTELNDRGTTMPELIKFAKYAGYGKAKYANRIFSVTEVRNQINQQNPLVIFMQNQLPSKYEWHASVINGWMKSAGEEFFYIWNPWYRRTQVVNVNGMRFWSQDNDNFMFNWRMTLYDISK</sequence>
<dbReference type="EMBL" id="JAAVMB010000012">
    <property type="protein sequence ID" value="NKC68457.1"/>
    <property type="molecule type" value="Genomic_DNA"/>
</dbReference>
<accession>A0A7X6D9V1</accession>
<dbReference type="RefSeq" id="WP_167807647.1">
    <property type="nucleotide sequence ID" value="NZ_JAAVMB010000012.1"/>
</dbReference>
<keyword evidence="6" id="KW-0788">Thiol protease</keyword>
<feature type="active site" evidence="9">
    <location>
        <position position="365"/>
    </location>
</feature>
<comment type="subcellular location">
    <subcellularLocation>
        <location evidence="1">Secreted</location>
    </subcellularLocation>
</comment>
<feature type="signal peptide" evidence="10">
    <location>
        <begin position="1"/>
        <end position="26"/>
    </location>
</feature>
<keyword evidence="4 10" id="KW-0732">Signal</keyword>
<evidence type="ECO:0000256" key="5">
    <source>
        <dbReference type="ARBA" id="ARBA00022801"/>
    </source>
</evidence>
<dbReference type="GO" id="GO:0005576">
    <property type="term" value="C:extracellular region"/>
    <property type="evidence" value="ECO:0007669"/>
    <property type="project" value="UniProtKB-SubCell"/>
</dbReference>
<protein>
    <recommendedName>
        <fullName evidence="11">Staphopain proregion domain-containing protein</fullName>
    </recommendedName>
</protein>
<evidence type="ECO:0000313" key="13">
    <source>
        <dbReference type="Proteomes" id="UP000521358"/>
    </source>
</evidence>
<evidence type="ECO:0000256" key="6">
    <source>
        <dbReference type="ARBA" id="ARBA00022807"/>
    </source>
</evidence>
<evidence type="ECO:0000256" key="8">
    <source>
        <dbReference type="ARBA" id="ARBA00023145"/>
    </source>
</evidence>
<keyword evidence="5" id="KW-0378">Hydrolase</keyword>
<dbReference type="AlphaFoldDB" id="A0A7X6D9V1"/>
<keyword evidence="7" id="KW-0843">Virulence</keyword>
<dbReference type="Gene3D" id="3.10.500.10">
    <property type="entry name" value="Staphopain proregion domain"/>
    <property type="match status" value="1"/>
</dbReference>
<evidence type="ECO:0000256" key="10">
    <source>
        <dbReference type="SAM" id="SignalP"/>
    </source>
</evidence>
<evidence type="ECO:0000256" key="7">
    <source>
        <dbReference type="ARBA" id="ARBA00023026"/>
    </source>
</evidence>
<comment type="caution">
    <text evidence="12">The sequence shown here is derived from an EMBL/GenBank/DDBJ whole genome shotgun (WGS) entry which is preliminary data.</text>
</comment>
<proteinExistence type="inferred from homology"/>
<keyword evidence="3" id="KW-0964">Secreted</keyword>
<gene>
    <name evidence="12" type="ORF">HED35_10185</name>
</gene>
<evidence type="ECO:0000256" key="1">
    <source>
        <dbReference type="ARBA" id="ARBA00004613"/>
    </source>
</evidence>
<evidence type="ECO:0000256" key="9">
    <source>
        <dbReference type="PIRSR" id="PIRSR608750-1"/>
    </source>
</evidence>
<evidence type="ECO:0000256" key="2">
    <source>
        <dbReference type="ARBA" id="ARBA00010245"/>
    </source>
</evidence>
<dbReference type="InterPro" id="IPR038765">
    <property type="entry name" value="Papain-like_cys_pep_sf"/>
</dbReference>
<feature type="active site" evidence="9">
    <location>
        <position position="250"/>
    </location>
</feature>
<keyword evidence="6" id="KW-0645">Protease</keyword>
<dbReference type="InterPro" id="IPR028076">
    <property type="entry name" value="Staphopain_pro"/>
</dbReference>
<dbReference type="Proteomes" id="UP000521358">
    <property type="component" value="Unassembled WGS sequence"/>
</dbReference>
<dbReference type="Pfam" id="PF05543">
    <property type="entry name" value="Peptidase_C47"/>
    <property type="match status" value="1"/>
</dbReference>
<reference evidence="12 13" key="1">
    <citation type="submission" date="2020-03" db="EMBL/GenBank/DDBJ databases">
        <title>Bacterial samples isolated from urine from healthy bovine heifers (Gyr breed).</title>
        <authorList>
            <person name="Giannattasio-Ferraz S."/>
            <person name="Maskeri L."/>
            <person name="Penido A."/>
            <person name="Barbosa-Stancioli E.F."/>
            <person name="Putonti C."/>
        </authorList>
    </citation>
    <scope>NUCLEOTIDE SEQUENCE [LARGE SCALE GENOMIC DNA]</scope>
    <source>
        <strain evidence="12 13">UFMG-H7</strain>
    </source>
</reference>
<evidence type="ECO:0000313" key="12">
    <source>
        <dbReference type="EMBL" id="NKC68457.1"/>
    </source>
</evidence>
<dbReference type="InterPro" id="IPR037155">
    <property type="entry name" value="Staphopain_pro_sf"/>
</dbReference>
<dbReference type="SUPFAM" id="SSF54403">
    <property type="entry name" value="Cystatin/monellin"/>
    <property type="match status" value="1"/>
</dbReference>
<evidence type="ECO:0000259" key="11">
    <source>
        <dbReference type="Pfam" id="PF14731"/>
    </source>
</evidence>
<dbReference type="InterPro" id="IPR008750">
    <property type="entry name" value="Peptidase_C47"/>
</dbReference>
<name>A0A7X6D9V1_9ENTE</name>
<dbReference type="SUPFAM" id="SSF54001">
    <property type="entry name" value="Cysteine proteinases"/>
    <property type="match status" value="1"/>
</dbReference>
<evidence type="ECO:0000256" key="4">
    <source>
        <dbReference type="ARBA" id="ARBA00022729"/>
    </source>
</evidence>
<dbReference type="GO" id="GO:0006508">
    <property type="term" value="P:proteolysis"/>
    <property type="evidence" value="ECO:0007669"/>
    <property type="project" value="InterPro"/>
</dbReference>
<dbReference type="Gene3D" id="3.90.70.10">
    <property type="entry name" value="Cysteine proteinases"/>
    <property type="match status" value="1"/>
</dbReference>
<dbReference type="InterPro" id="IPR046350">
    <property type="entry name" value="Cystatin_sf"/>
</dbReference>
<dbReference type="GO" id="GO:0008234">
    <property type="term" value="F:cysteine-type peptidase activity"/>
    <property type="evidence" value="ECO:0007669"/>
    <property type="project" value="UniProtKB-KW"/>
</dbReference>
<comment type="similarity">
    <text evidence="2">Belongs to the peptidase C47 family.</text>
</comment>
<evidence type="ECO:0000256" key="3">
    <source>
        <dbReference type="ARBA" id="ARBA00022525"/>
    </source>
</evidence>
<feature type="active site" evidence="9">
    <location>
        <position position="345"/>
    </location>
</feature>
<feature type="chain" id="PRO_5031063220" description="Staphopain proregion domain-containing protein" evidence="10">
    <location>
        <begin position="27"/>
        <end position="402"/>
    </location>
</feature>
<dbReference type="Pfam" id="PF14731">
    <property type="entry name" value="Staphopain_pro"/>
    <property type="match status" value="1"/>
</dbReference>
<keyword evidence="8" id="KW-0865">Zymogen</keyword>